<protein>
    <submittedName>
        <fullName evidence="2">Uncharacterized protein</fullName>
    </submittedName>
</protein>
<feature type="region of interest" description="Disordered" evidence="1">
    <location>
        <begin position="100"/>
        <end position="120"/>
    </location>
</feature>
<evidence type="ECO:0000313" key="2">
    <source>
        <dbReference type="EMBL" id="SCB61142.1"/>
    </source>
</evidence>
<name>A0A1C3Y9F3_9HYPH</name>
<gene>
    <name evidence="2" type="ORF">GA0061105_11581</name>
</gene>
<accession>A0A1C3Y9F3</accession>
<dbReference type="EMBL" id="FMAJ01000015">
    <property type="protein sequence ID" value="SCB61142.1"/>
    <property type="molecule type" value="Genomic_DNA"/>
</dbReference>
<dbReference type="Proteomes" id="UP000198723">
    <property type="component" value="Unassembled WGS sequence"/>
</dbReference>
<proteinExistence type="predicted"/>
<dbReference type="AlphaFoldDB" id="A0A1C3Y9F3"/>
<reference evidence="2 3" key="1">
    <citation type="submission" date="2016-08" db="EMBL/GenBank/DDBJ databases">
        <authorList>
            <person name="Seilhamer J.J."/>
        </authorList>
    </citation>
    <scope>NUCLEOTIDE SEQUENCE [LARGE SCALE GENOMIC DNA]</scope>
    <source>
        <strain evidence="2 3">HBR26</strain>
    </source>
</reference>
<dbReference type="STRING" id="1138170.GA0061105_11581"/>
<evidence type="ECO:0000313" key="3">
    <source>
        <dbReference type="Proteomes" id="UP000198723"/>
    </source>
</evidence>
<sequence length="120" mass="12377">MAKTKIPKKIAGYKVPKGIRKNSILKTLLASPTGRDILGKALIAGAGAAAAVLVEDRDDIAGAAKSGTRKGAKTLELVGQAFHSATDAAIDVVRDAASSALPKKVRKQAEENPRKGVAVH</sequence>
<dbReference type="RefSeq" id="WP_064693056.1">
    <property type="nucleotide sequence ID" value="NZ_FMAJ01000015.1"/>
</dbReference>
<evidence type="ECO:0000256" key="1">
    <source>
        <dbReference type="SAM" id="MobiDB-lite"/>
    </source>
</evidence>
<organism evidence="2 3">
    <name type="scientific">Rhizobium aethiopicum</name>
    <dbReference type="NCBI Taxonomy" id="1138170"/>
    <lineage>
        <taxon>Bacteria</taxon>
        <taxon>Pseudomonadati</taxon>
        <taxon>Pseudomonadota</taxon>
        <taxon>Alphaproteobacteria</taxon>
        <taxon>Hyphomicrobiales</taxon>
        <taxon>Rhizobiaceae</taxon>
        <taxon>Rhizobium/Agrobacterium group</taxon>
        <taxon>Rhizobium</taxon>
    </lineage>
</organism>